<gene>
    <name evidence="4" type="ORF">EP51_46640</name>
</gene>
<evidence type="ECO:0000313" key="5">
    <source>
        <dbReference type="Proteomes" id="UP000028488"/>
    </source>
</evidence>
<dbReference type="InterPro" id="IPR002563">
    <property type="entry name" value="Flavin_Rdtase-like_dom"/>
</dbReference>
<feature type="domain" description="Flavin reductase like" evidence="3">
    <location>
        <begin position="11"/>
        <end position="158"/>
    </location>
</feature>
<keyword evidence="2" id="KW-0560">Oxidoreductase</keyword>
<evidence type="ECO:0000256" key="1">
    <source>
        <dbReference type="ARBA" id="ARBA00008898"/>
    </source>
</evidence>
<organism evidence="4 5">
    <name type="scientific">Rhodococcus opacus</name>
    <name type="common">Nocardia opaca</name>
    <dbReference type="NCBI Taxonomy" id="37919"/>
    <lineage>
        <taxon>Bacteria</taxon>
        <taxon>Bacillati</taxon>
        <taxon>Actinomycetota</taxon>
        <taxon>Actinomycetes</taxon>
        <taxon>Mycobacteriales</taxon>
        <taxon>Nocardiaceae</taxon>
        <taxon>Rhodococcus</taxon>
    </lineage>
</organism>
<keyword evidence="4" id="KW-0614">Plasmid</keyword>
<dbReference type="Proteomes" id="UP000028488">
    <property type="component" value="Plasmid pPDG4"/>
</dbReference>
<dbReference type="GO" id="GO:0010181">
    <property type="term" value="F:FMN binding"/>
    <property type="evidence" value="ECO:0007669"/>
    <property type="project" value="InterPro"/>
</dbReference>
<dbReference type="InterPro" id="IPR050268">
    <property type="entry name" value="NADH-dep_flavin_reductase"/>
</dbReference>
<dbReference type="GO" id="GO:0042602">
    <property type="term" value="F:riboflavin reductase (NADPH) activity"/>
    <property type="evidence" value="ECO:0007669"/>
    <property type="project" value="TreeGrafter"/>
</dbReference>
<dbReference type="Pfam" id="PF01613">
    <property type="entry name" value="Flavin_Reduct"/>
    <property type="match status" value="1"/>
</dbReference>
<evidence type="ECO:0000259" key="3">
    <source>
        <dbReference type="SMART" id="SM00903"/>
    </source>
</evidence>
<dbReference type="PANTHER" id="PTHR30466">
    <property type="entry name" value="FLAVIN REDUCTASE"/>
    <property type="match status" value="1"/>
</dbReference>
<dbReference type="AlphaFoldDB" id="A0A076EZT1"/>
<dbReference type="InterPro" id="IPR012349">
    <property type="entry name" value="Split_barrel_FMN-bd"/>
</dbReference>
<accession>A0A076EZT1</accession>
<reference evidence="4 5" key="1">
    <citation type="submission" date="2014-07" db="EMBL/GenBank/DDBJ databases">
        <title>Genome Sequence of Rhodococcus opacus Strain R7, a Biodegrader of Mono- and Polycyclic Aromatic Hydrocarbons.</title>
        <authorList>
            <person name="Di Gennaro P."/>
            <person name="Zampolli J."/>
            <person name="Presti I."/>
            <person name="Cappelletti M."/>
            <person name="D'Ursi P."/>
            <person name="Orro A."/>
            <person name="Mezzelani A."/>
            <person name="Milanesi L."/>
        </authorList>
    </citation>
    <scope>NUCLEOTIDE SEQUENCE [LARGE SCALE GENOMIC DNA]</scope>
    <source>
        <strain evidence="4 5">R7</strain>
        <plasmid evidence="4">pPDG4</plasmid>
    </source>
</reference>
<evidence type="ECO:0000256" key="2">
    <source>
        <dbReference type="ARBA" id="ARBA00023002"/>
    </source>
</evidence>
<sequence>MVEYDDFRSGMRRLAAGVSIISTMGNDGPLGITATAVTSLSPDPPSVLCCVNKNLRVGNAIQDNRRFCLNMLRQEHHELARRFAGMDGHRGPDKFSEGGWVDLPSGTPALSDSLVSFDCELDRVIEAGTHYVLIGRITEIRLGELGNPLVYCDGTFSSLLPL</sequence>
<dbReference type="PANTHER" id="PTHR30466:SF1">
    <property type="entry name" value="FMN REDUCTASE (NADH) RUTF"/>
    <property type="match status" value="1"/>
</dbReference>
<dbReference type="RefSeq" id="WP_128644238.1">
    <property type="nucleotide sequence ID" value="NZ_CP008951.1"/>
</dbReference>
<proteinExistence type="inferred from homology"/>
<dbReference type="EMBL" id="CP008951">
    <property type="protein sequence ID" value="AII11460.1"/>
    <property type="molecule type" value="Genomic_DNA"/>
</dbReference>
<dbReference type="SMART" id="SM00903">
    <property type="entry name" value="Flavin_Reduct"/>
    <property type="match status" value="1"/>
</dbReference>
<geneLocation type="plasmid" evidence="4 5">
    <name>pPDG4</name>
</geneLocation>
<name>A0A076EZT1_RHOOP</name>
<dbReference type="GO" id="GO:0006208">
    <property type="term" value="P:pyrimidine nucleobase catabolic process"/>
    <property type="evidence" value="ECO:0007669"/>
    <property type="project" value="TreeGrafter"/>
</dbReference>
<dbReference type="SUPFAM" id="SSF50475">
    <property type="entry name" value="FMN-binding split barrel"/>
    <property type="match status" value="1"/>
</dbReference>
<comment type="similarity">
    <text evidence="1">Belongs to the non-flavoprotein flavin reductase family.</text>
</comment>
<evidence type="ECO:0000313" key="4">
    <source>
        <dbReference type="EMBL" id="AII11460.1"/>
    </source>
</evidence>
<dbReference type="Gene3D" id="2.30.110.10">
    <property type="entry name" value="Electron Transport, Fmn-binding Protein, Chain A"/>
    <property type="match status" value="1"/>
</dbReference>
<protein>
    <recommendedName>
        <fullName evidence="3">Flavin reductase like domain-containing protein</fullName>
    </recommendedName>
</protein>